<dbReference type="AlphaFoldDB" id="A0A9J6B500"/>
<protein>
    <submittedName>
        <fullName evidence="1">Uncharacterized protein</fullName>
    </submittedName>
</protein>
<dbReference type="EMBL" id="JACXVP010000001">
    <property type="protein sequence ID" value="KAG5631822.1"/>
    <property type="molecule type" value="Genomic_DNA"/>
</dbReference>
<gene>
    <name evidence="1" type="ORF">H5410_003539</name>
</gene>
<evidence type="ECO:0000313" key="1">
    <source>
        <dbReference type="EMBL" id="KAG5631822.1"/>
    </source>
</evidence>
<dbReference type="Proteomes" id="UP000824120">
    <property type="component" value="Chromosome 1"/>
</dbReference>
<keyword evidence="2" id="KW-1185">Reference proteome</keyword>
<proteinExistence type="predicted"/>
<sequence>MILMCYKCVECYESNLYGFVYDSISIITPCYHLLYQNSVALDGIVSMIETRSAKRNCGIVVTHVPSQYCGSHVKMFNFANHLYLSVFVELDFLVCSLGKHGE</sequence>
<organism evidence="1 2">
    <name type="scientific">Solanum commersonii</name>
    <name type="common">Commerson's wild potato</name>
    <name type="synonym">Commerson's nightshade</name>
    <dbReference type="NCBI Taxonomy" id="4109"/>
    <lineage>
        <taxon>Eukaryota</taxon>
        <taxon>Viridiplantae</taxon>
        <taxon>Streptophyta</taxon>
        <taxon>Embryophyta</taxon>
        <taxon>Tracheophyta</taxon>
        <taxon>Spermatophyta</taxon>
        <taxon>Magnoliopsida</taxon>
        <taxon>eudicotyledons</taxon>
        <taxon>Gunneridae</taxon>
        <taxon>Pentapetalae</taxon>
        <taxon>asterids</taxon>
        <taxon>lamiids</taxon>
        <taxon>Solanales</taxon>
        <taxon>Solanaceae</taxon>
        <taxon>Solanoideae</taxon>
        <taxon>Solaneae</taxon>
        <taxon>Solanum</taxon>
    </lineage>
</organism>
<name>A0A9J6B500_SOLCO</name>
<evidence type="ECO:0000313" key="2">
    <source>
        <dbReference type="Proteomes" id="UP000824120"/>
    </source>
</evidence>
<reference evidence="1 2" key="1">
    <citation type="submission" date="2020-09" db="EMBL/GenBank/DDBJ databases">
        <title>De no assembly of potato wild relative species, Solanum commersonii.</title>
        <authorList>
            <person name="Cho K."/>
        </authorList>
    </citation>
    <scope>NUCLEOTIDE SEQUENCE [LARGE SCALE GENOMIC DNA]</scope>
    <source>
        <strain evidence="1">LZ3.2</strain>
        <tissue evidence="1">Leaf</tissue>
    </source>
</reference>
<comment type="caution">
    <text evidence="1">The sequence shown here is derived from an EMBL/GenBank/DDBJ whole genome shotgun (WGS) entry which is preliminary data.</text>
</comment>
<accession>A0A9J6B500</accession>